<comment type="caution">
    <text evidence="1">The sequence shown here is derived from an EMBL/GenBank/DDBJ whole genome shotgun (WGS) entry which is preliminary data.</text>
</comment>
<gene>
    <name evidence="1" type="ORF">RHMOL_Rhmol11G0234200</name>
</gene>
<sequence length="633" mass="72218">MERRGGGEEEKEPEWLTVQEDCLAKEDDAVHLEWIPVENHPPENHRFFDPANLSSSPGNHLPSSFESHPFRLYRPEINPYCPANYQNTYSLNGNPSLPNTLYDPNLEAYFSRLNLDPYDQRPSFRSSNDMGFPSPQIRDDDLLRLRVESSVRGQTGLYFDHQNIIRENFLDDFGLQNFDYNYLPNGVQNRNSARNSYPSTIMPHRNQNSSQSANLNSNFGRFGVGLGADNSSFLGYSSSSSSSLHIDHLLKLFTLEELRGNIFLLAKDRDGSKFLWGKIKERKPKDAEMIFLEVRDRASDLMVDRIGNDFIRKFFEVCDQRQITQMLLLVLSDENLMGVCCDLHGTRAMQKLVRQITTKEQRRLVVSALWPFAINLTKNQYGCHVIQDCVQSFPSEDNRRIYRVVADNCVGIGMDKNGCRVLQKCLDYAQGEAKEHLMAEIAANALVLSESQYGNYVVQCILEMRIPHVTSGVLERLAGSYVSLSMNKYGSNVVERCIKLSGEDQVAQIIGEMIADPNFLGVLQDPFGNYVAQSALEKSKISDHKAKHFDFLISSNYSLLRNYQKNDVFYCLKVRLFEKMKAICDNEWEPSTFDDESHPNAPPLLTEPSLREEGARNDQIKSRQPPPSLIMLI</sequence>
<dbReference type="EMBL" id="CM046398">
    <property type="protein sequence ID" value="KAI8532704.1"/>
    <property type="molecule type" value="Genomic_DNA"/>
</dbReference>
<reference evidence="1" key="1">
    <citation type="submission" date="2022-02" db="EMBL/GenBank/DDBJ databases">
        <title>Plant Genome Project.</title>
        <authorList>
            <person name="Zhang R.-G."/>
        </authorList>
    </citation>
    <scope>NUCLEOTIDE SEQUENCE</scope>
    <source>
        <strain evidence="1">AT1</strain>
    </source>
</reference>
<dbReference type="Proteomes" id="UP001062846">
    <property type="component" value="Chromosome 11"/>
</dbReference>
<evidence type="ECO:0000313" key="2">
    <source>
        <dbReference type="Proteomes" id="UP001062846"/>
    </source>
</evidence>
<proteinExistence type="predicted"/>
<keyword evidence="2" id="KW-1185">Reference proteome</keyword>
<accession>A0ACC0LWI9</accession>
<organism evidence="1 2">
    <name type="scientific">Rhododendron molle</name>
    <name type="common">Chinese azalea</name>
    <name type="synonym">Azalea mollis</name>
    <dbReference type="NCBI Taxonomy" id="49168"/>
    <lineage>
        <taxon>Eukaryota</taxon>
        <taxon>Viridiplantae</taxon>
        <taxon>Streptophyta</taxon>
        <taxon>Embryophyta</taxon>
        <taxon>Tracheophyta</taxon>
        <taxon>Spermatophyta</taxon>
        <taxon>Magnoliopsida</taxon>
        <taxon>eudicotyledons</taxon>
        <taxon>Gunneridae</taxon>
        <taxon>Pentapetalae</taxon>
        <taxon>asterids</taxon>
        <taxon>Ericales</taxon>
        <taxon>Ericaceae</taxon>
        <taxon>Ericoideae</taxon>
        <taxon>Rhodoreae</taxon>
        <taxon>Rhododendron</taxon>
    </lineage>
</organism>
<evidence type="ECO:0000313" key="1">
    <source>
        <dbReference type="EMBL" id="KAI8532704.1"/>
    </source>
</evidence>
<name>A0ACC0LWI9_RHOML</name>
<protein>
    <submittedName>
        <fullName evidence="1">Uncharacterized protein</fullName>
    </submittedName>
</protein>